<proteinExistence type="inferred from homology"/>
<feature type="domain" description="Carbamoyltransferase" evidence="2">
    <location>
        <begin position="32"/>
        <end position="373"/>
    </location>
</feature>
<evidence type="ECO:0000259" key="2">
    <source>
        <dbReference type="Pfam" id="PF02543"/>
    </source>
</evidence>
<accession>B5HT93</accession>
<evidence type="ECO:0000313" key="5">
    <source>
        <dbReference type="Proteomes" id="UP000002785"/>
    </source>
</evidence>
<dbReference type="InterPro" id="IPR051338">
    <property type="entry name" value="NodU/CmcH_Carbamoyltrnsfr"/>
</dbReference>
<dbReference type="AlphaFoldDB" id="B5HT93"/>
<gene>
    <name evidence="4" type="ORF">SSEG_09051</name>
</gene>
<name>B5HT93_STRX2</name>
<evidence type="ECO:0000313" key="4">
    <source>
        <dbReference type="EMBL" id="EDY56048.1"/>
    </source>
</evidence>
<dbReference type="InterPro" id="IPR038152">
    <property type="entry name" value="Carbam_trans_C_sf"/>
</dbReference>
<keyword evidence="5" id="KW-1185">Reference proteome</keyword>
<dbReference type="Proteomes" id="UP000002785">
    <property type="component" value="Chromosome"/>
</dbReference>
<protein>
    <submittedName>
        <fullName evidence="4">Carbamoyltransferase</fullName>
    </submittedName>
</protein>
<dbReference type="HOGENOM" id="CLU_014411_2_0_11"/>
<dbReference type="Pfam" id="PF16861">
    <property type="entry name" value="Carbam_trans_C"/>
    <property type="match status" value="1"/>
</dbReference>
<dbReference type="InterPro" id="IPR043129">
    <property type="entry name" value="ATPase_NBD"/>
</dbReference>
<dbReference type="RefSeq" id="WP_007385336.1">
    <property type="nucleotide sequence ID" value="NZ_CM000951.1"/>
</dbReference>
<organism evidence="4 5">
    <name type="scientific">Streptomyces sviceus (strain ATCC 29083 / DSM 924 / JCM 4929 / NBRC 13980 / NCIMB 11184 / NRRL 5439 / UC 5370)</name>
    <dbReference type="NCBI Taxonomy" id="463191"/>
    <lineage>
        <taxon>Bacteria</taxon>
        <taxon>Bacillati</taxon>
        <taxon>Actinomycetota</taxon>
        <taxon>Actinomycetes</taxon>
        <taxon>Kitasatosporales</taxon>
        <taxon>Streptomycetaceae</taxon>
        <taxon>Streptomyces</taxon>
    </lineage>
</organism>
<sequence>MIVVGFNGFTHTADVFARHFRRSGVDRYRLLGHDAGAAVFVDGELVAAVEEERLNREKKTSDFPARALRWALREAGAGLGDVDVFAFPWAFTPEVVESQLRGLLASPLALTAKFEQFSRLGELYRRVTSEEAIRSDFAERTGYEIPDGRLKLVPHHLAHLMCGHYLAGGGEAAFLVSDGRAETFSSVMGEIDDHGHAVFEECSVDIANSLAMLYSKVTRYLGFVPNNDEYKVMGLASYAEPAGDNPLLDQVVELMDDGRYELRFRNELLDTQSYYALFDEVFGRAAAPSGSSADQADFAFKAQVARWAQETVEAVTAHQLAALEKRTDRTRLLLEGGLALNCVNNSKLLAASGQFQDLRVSFGASDVGVAIGAGHHAVRELGERPVHRTSPYLGPAFGPDDIEAALREYSGRVWWRQCADGKLAEDVAGLLCEKVVIGWFQGRMEYGPRALGNRSILANPGFDDIQDIINTRVKRREPFRPFAPVLLEEDAADVLDLGKKTGSPYMTFVFPVREPARALLPGACHVDGTARAQTVTDLTNPPLAALLRAFRDRTGLPCLINTSFNVAGEPIVCTPRDALECFLGTEIDYLVLGDVIVSKAQSGPSTRELG</sequence>
<dbReference type="Gene3D" id="3.90.870.20">
    <property type="entry name" value="Carbamoyltransferase, C-terminal domain"/>
    <property type="match status" value="1"/>
</dbReference>
<dbReference type="InterPro" id="IPR003696">
    <property type="entry name" value="Carbtransf_dom"/>
</dbReference>
<dbReference type="SUPFAM" id="SSF53067">
    <property type="entry name" value="Actin-like ATPase domain"/>
    <property type="match status" value="1"/>
</dbReference>
<evidence type="ECO:0000259" key="3">
    <source>
        <dbReference type="Pfam" id="PF16861"/>
    </source>
</evidence>
<dbReference type="PANTHER" id="PTHR34847:SF1">
    <property type="entry name" value="NODULATION PROTEIN U"/>
    <property type="match status" value="1"/>
</dbReference>
<dbReference type="EMBL" id="CM000951">
    <property type="protein sequence ID" value="EDY56048.1"/>
    <property type="molecule type" value="Genomic_DNA"/>
</dbReference>
<comment type="similarity">
    <text evidence="1">Belongs to the NodU/CmcH family.</text>
</comment>
<dbReference type="Gene3D" id="3.30.420.40">
    <property type="match status" value="2"/>
</dbReference>
<dbReference type="GO" id="GO:0016740">
    <property type="term" value="F:transferase activity"/>
    <property type="evidence" value="ECO:0007669"/>
    <property type="project" value="UniProtKB-KW"/>
</dbReference>
<feature type="domain" description="Carbamoyltransferase C-terminal" evidence="3">
    <location>
        <begin position="429"/>
        <end position="599"/>
    </location>
</feature>
<dbReference type="OrthoDB" id="9780777at2"/>
<dbReference type="eggNOG" id="COG2192">
    <property type="taxonomic scope" value="Bacteria"/>
</dbReference>
<dbReference type="InterPro" id="IPR031730">
    <property type="entry name" value="Carbam_trans_C"/>
</dbReference>
<dbReference type="Pfam" id="PF02543">
    <property type="entry name" value="Carbam_trans_N"/>
    <property type="match status" value="1"/>
</dbReference>
<evidence type="ECO:0000256" key="1">
    <source>
        <dbReference type="ARBA" id="ARBA00006129"/>
    </source>
</evidence>
<reference evidence="4" key="1">
    <citation type="submission" date="2009-10" db="EMBL/GenBank/DDBJ databases">
        <title>The genome sequence of Streptomyces sviceus strain ATCC 29083.</title>
        <authorList>
            <consortium name="The Broad Institute Genome Sequencing Platform"/>
            <consortium name="Broad Institute Microbial Sequencing Center"/>
            <person name="Fischbach M."/>
            <person name="Godfrey P."/>
            <person name="Ward D."/>
            <person name="Young S."/>
            <person name="Zeng Q."/>
            <person name="Koehrsen M."/>
            <person name="Alvarado L."/>
            <person name="Berlin A.M."/>
            <person name="Bochicchio J."/>
            <person name="Borenstein D."/>
            <person name="Chapman S.B."/>
            <person name="Chen Z."/>
            <person name="Engels R."/>
            <person name="Freedman E."/>
            <person name="Gellesch M."/>
            <person name="Goldberg J."/>
            <person name="Griggs A."/>
            <person name="Gujja S."/>
            <person name="Heilman E.R."/>
            <person name="Heiman D.I."/>
            <person name="Hepburn T.A."/>
            <person name="Howarth C."/>
            <person name="Jen D."/>
            <person name="Larson L."/>
            <person name="Lewis B."/>
            <person name="Mehta T."/>
            <person name="Park D."/>
            <person name="Pearson M."/>
            <person name="Richards J."/>
            <person name="Roberts A."/>
            <person name="Saif S."/>
            <person name="Shea T.D."/>
            <person name="Shenoy N."/>
            <person name="Sisk P."/>
            <person name="Stolte C."/>
            <person name="Sykes S.N."/>
            <person name="Thomson T."/>
            <person name="Walk T."/>
            <person name="White J."/>
            <person name="Yandava C."/>
            <person name="Straight P."/>
            <person name="Clardy J."/>
            <person name="Hung D."/>
            <person name="Kolter R."/>
            <person name="Mekalanos J."/>
            <person name="Walker S."/>
            <person name="Walsh C.T."/>
            <person name="Wieland-Brown L.C."/>
            <person name="Haas B."/>
            <person name="Nusbaum C."/>
            <person name="Birren B."/>
        </authorList>
    </citation>
    <scope>NUCLEOTIDE SEQUENCE [LARGE SCALE GENOMIC DNA]</scope>
    <source>
        <strain evidence="4">ATCC 29083</strain>
    </source>
</reference>
<dbReference type="PANTHER" id="PTHR34847">
    <property type="entry name" value="NODULATION PROTEIN U"/>
    <property type="match status" value="1"/>
</dbReference>